<sequence length="229" mass="25301">MDHATLQRRLASLGYYSGAIDGKFGPLSRAATLKCLTDGPDHPITLGDVAAAAQDLSVDPATIWAVYDVEAAGDAFIDGRPTILFEPHRFSRSTKHRYDAAYPAISSRTWNKKLYPASQQRRWEQLLAAVALDVDAGFMSASYGAFQILGENYAVCDAADAWSFAWRQSRTEGDQLEAFVRFVVGRGLKSALQRRDWAAFAKGYNGTAYRENRYDERLAAAYGKRSKAA</sequence>
<dbReference type="Proteomes" id="UP000024284">
    <property type="component" value="Unassembled WGS sequence"/>
</dbReference>
<dbReference type="PATRIC" id="fig|1219045.3.peg.1460"/>
<dbReference type="Pfam" id="PF11860">
    <property type="entry name" value="Muramidase"/>
    <property type="match status" value="1"/>
</dbReference>
<organism evidence="3 4">
    <name type="scientific">Sphingobium herbicidovorans (strain ATCC 700291 / DSM 11019 / CCUG 56400 / KCTC 2939 / LMG 18315 / NBRC 16415 / MH)</name>
    <name type="common">Sphingomonas herbicidovorans</name>
    <dbReference type="NCBI Taxonomy" id="1219045"/>
    <lineage>
        <taxon>Bacteria</taxon>
        <taxon>Pseudomonadati</taxon>
        <taxon>Pseudomonadota</taxon>
        <taxon>Alphaproteobacteria</taxon>
        <taxon>Sphingomonadales</taxon>
        <taxon>Sphingomonadaceae</taxon>
        <taxon>Sphingobium</taxon>
    </lineage>
</organism>
<evidence type="ECO:0000313" key="4">
    <source>
        <dbReference type="Proteomes" id="UP000024284"/>
    </source>
</evidence>
<dbReference type="OrthoDB" id="1523598at2"/>
<proteinExistence type="predicted"/>
<gene>
    <name evidence="3" type="ORF">BV98_001430</name>
</gene>
<dbReference type="AlphaFoldDB" id="A0A086PBF0"/>
<dbReference type="SUPFAM" id="SSF47090">
    <property type="entry name" value="PGBD-like"/>
    <property type="match status" value="1"/>
</dbReference>
<name>A0A086PBF0_SPHHM</name>
<dbReference type="InterPro" id="IPR036365">
    <property type="entry name" value="PGBD-like_sf"/>
</dbReference>
<dbReference type="eggNOG" id="COG3409">
    <property type="taxonomic scope" value="Bacteria"/>
</dbReference>
<evidence type="ECO:0000259" key="1">
    <source>
        <dbReference type="Pfam" id="PF01471"/>
    </source>
</evidence>
<feature type="domain" description="Peptidoglycan binding-like" evidence="1">
    <location>
        <begin position="5"/>
        <end position="31"/>
    </location>
</feature>
<dbReference type="EMBL" id="JFZA02000011">
    <property type="protein sequence ID" value="KFG90718.1"/>
    <property type="molecule type" value="Genomic_DNA"/>
</dbReference>
<evidence type="ECO:0000259" key="2">
    <source>
        <dbReference type="Pfam" id="PF11860"/>
    </source>
</evidence>
<dbReference type="STRING" id="76947.GCA_002080435_02549"/>
<keyword evidence="4" id="KW-1185">Reference proteome</keyword>
<accession>A0A086PBF0</accession>
<reference evidence="3" key="1">
    <citation type="submission" date="2014-08" db="EMBL/GenBank/DDBJ databases">
        <title>Draft genome sequences of Sphingobium herbicidovorans.</title>
        <authorList>
            <person name="Gan H.M."/>
            <person name="Gan H.Y."/>
            <person name="Savka M.A."/>
        </authorList>
    </citation>
    <scope>NUCLEOTIDE SEQUENCE [LARGE SCALE GENOMIC DNA]</scope>
    <source>
        <strain evidence="3">NBRC 16415</strain>
    </source>
</reference>
<feature type="domain" description="N-acetylmuramidase" evidence="2">
    <location>
        <begin position="59"/>
        <end position="224"/>
    </location>
</feature>
<dbReference type="InterPro" id="IPR036366">
    <property type="entry name" value="PGBDSf"/>
</dbReference>
<dbReference type="Pfam" id="PF01471">
    <property type="entry name" value="PG_binding_1"/>
    <property type="match status" value="1"/>
</dbReference>
<protein>
    <submittedName>
        <fullName evidence="3">Phage-encoded peptidoglycan binding protein</fullName>
    </submittedName>
</protein>
<evidence type="ECO:0000313" key="3">
    <source>
        <dbReference type="EMBL" id="KFG90718.1"/>
    </source>
</evidence>
<dbReference type="InterPro" id="IPR002477">
    <property type="entry name" value="Peptidoglycan-bd-like"/>
</dbReference>
<dbReference type="InterPro" id="IPR024408">
    <property type="entry name" value="Muramidase"/>
</dbReference>
<dbReference type="RefSeq" id="WP_037464078.1">
    <property type="nucleotide sequence ID" value="NZ_BCZD01000024.1"/>
</dbReference>
<comment type="caution">
    <text evidence="3">The sequence shown here is derived from an EMBL/GenBank/DDBJ whole genome shotgun (WGS) entry which is preliminary data.</text>
</comment>
<dbReference type="Gene3D" id="1.10.101.10">
    <property type="entry name" value="PGBD-like superfamily/PGBD"/>
    <property type="match status" value="1"/>
</dbReference>